<dbReference type="EMBL" id="PXVC01000155">
    <property type="protein sequence ID" value="PSI00340.1"/>
    <property type="molecule type" value="Genomic_DNA"/>
</dbReference>
<accession>A0A2P7EAV6</accession>
<evidence type="ECO:0000313" key="2">
    <source>
        <dbReference type="Proteomes" id="UP000240206"/>
    </source>
</evidence>
<keyword evidence="2" id="KW-1185">Reference proteome</keyword>
<organism evidence="1 2">
    <name type="scientific">Synechococcus lacustris str. Tous</name>
    <dbReference type="NCBI Taxonomy" id="1910958"/>
    <lineage>
        <taxon>Bacteria</taxon>
        <taxon>Bacillati</taxon>
        <taxon>Cyanobacteriota</taxon>
        <taxon>Cyanophyceae</taxon>
        <taxon>Synechococcales</taxon>
        <taxon>Synechococcaceae</taxon>
        <taxon>Synechococcus</taxon>
    </lineage>
</organism>
<evidence type="ECO:0000313" key="1">
    <source>
        <dbReference type="EMBL" id="PSI00340.1"/>
    </source>
</evidence>
<reference evidence="2" key="1">
    <citation type="submission" date="2018-03" db="EMBL/GenBank/DDBJ databases">
        <title>Ecological and genomic features of two cosmopolitan and abundant freshwater picocyanobacteria.</title>
        <authorList>
            <person name="Cabello-Yeves P.J."/>
            <person name="Picazo A."/>
            <person name="Camacho A."/>
            <person name="Callieri C."/>
            <person name="Rosselli R."/>
            <person name="Roda-Garcia J."/>
            <person name="Coutinho F.H."/>
            <person name="Rodriguez-Valera F."/>
        </authorList>
    </citation>
    <scope>NUCLEOTIDE SEQUENCE [LARGE SCALE GENOMIC DNA]</scope>
    <source>
        <strain evidence="2">Tous</strain>
    </source>
</reference>
<protein>
    <submittedName>
        <fullName evidence="1">Uncharacterized protein</fullName>
    </submittedName>
</protein>
<name>A0A2P7EAV6_9SYNE</name>
<dbReference type="Proteomes" id="UP000240206">
    <property type="component" value="Unassembled WGS sequence"/>
</dbReference>
<dbReference type="RefSeq" id="WP_206603875.1">
    <property type="nucleotide sequence ID" value="NZ_PXVC01000155.1"/>
</dbReference>
<gene>
    <name evidence="1" type="ORF">C7K08_13695</name>
</gene>
<proteinExistence type="predicted"/>
<dbReference type="AlphaFoldDB" id="A0A2P7EAV6"/>
<feature type="non-terminal residue" evidence="1">
    <location>
        <position position="1"/>
    </location>
</feature>
<sequence length="340" mass="35354">DLIKGNSQQGTLRKLINIPTTTPTSQWWIDSISLTDIALNTSGSYINSRNPKIDPSKDEIALFASQIGVNADDLTFKVVNPNVTLPDKDAPKINAIRISFVKTEAIYTISPSAVTTNEGAVLTNTVTTTNVATGTKLYYALSGTGITTADVTAGALTGEGVTDSTGKFSFSHTLANDLSTEGAESLEIKLFSDSSRLTQVGTTASVSIADTSINPFNLDIDGDGKVTALGDGLMVIRKLFGAAFAGDALTNKAISPTATRTTAEIHQFIESGISAGTLDVDKDGKTTALGDGLMVIRHLFGAAFAGAALTNKAISPDSPYFGPPANFAAVAANIDAMRPV</sequence>
<comment type="caution">
    <text evidence="1">The sequence shown here is derived from an EMBL/GenBank/DDBJ whole genome shotgun (WGS) entry which is preliminary data.</text>
</comment>